<dbReference type="PANTHER" id="PTHR46193:SF18">
    <property type="entry name" value="HEXITOL PHOSPHATASE B"/>
    <property type="match status" value="1"/>
</dbReference>
<organism evidence="6 7">
    <name type="scientific">Actinotalea lenta</name>
    <dbReference type="NCBI Taxonomy" id="3064654"/>
    <lineage>
        <taxon>Bacteria</taxon>
        <taxon>Bacillati</taxon>
        <taxon>Actinomycetota</taxon>
        <taxon>Actinomycetes</taxon>
        <taxon>Micrococcales</taxon>
        <taxon>Cellulomonadaceae</taxon>
        <taxon>Actinotalea</taxon>
    </lineage>
</organism>
<dbReference type="InterPro" id="IPR036412">
    <property type="entry name" value="HAD-like_sf"/>
</dbReference>
<dbReference type="SFLD" id="SFLDG01129">
    <property type="entry name" value="C1.5:_HAD__Beta-PGM__Phosphata"/>
    <property type="match status" value="1"/>
</dbReference>
<dbReference type="Gene3D" id="1.10.150.240">
    <property type="entry name" value="Putative phosphatase, domain 2"/>
    <property type="match status" value="1"/>
</dbReference>
<dbReference type="Gene3D" id="3.40.50.1000">
    <property type="entry name" value="HAD superfamily/HAD-like"/>
    <property type="match status" value="1"/>
</dbReference>
<evidence type="ECO:0000256" key="4">
    <source>
        <dbReference type="ARBA" id="ARBA00022842"/>
    </source>
</evidence>
<proteinExistence type="inferred from homology"/>
<evidence type="ECO:0000256" key="5">
    <source>
        <dbReference type="ARBA" id="ARBA00023277"/>
    </source>
</evidence>
<dbReference type="SFLD" id="SFLDS00003">
    <property type="entry name" value="Haloacid_Dehalogenase"/>
    <property type="match status" value="1"/>
</dbReference>
<evidence type="ECO:0000313" key="7">
    <source>
        <dbReference type="Proteomes" id="UP001232536"/>
    </source>
</evidence>
<dbReference type="RefSeq" id="WP_304599630.1">
    <property type="nucleotide sequence ID" value="NZ_JAUQYO010000004.1"/>
</dbReference>
<evidence type="ECO:0000256" key="3">
    <source>
        <dbReference type="ARBA" id="ARBA00022723"/>
    </source>
</evidence>
<evidence type="ECO:0000256" key="2">
    <source>
        <dbReference type="ARBA" id="ARBA00006171"/>
    </source>
</evidence>
<dbReference type="NCBIfam" id="TIGR01509">
    <property type="entry name" value="HAD-SF-IA-v3"/>
    <property type="match status" value="1"/>
</dbReference>
<comment type="cofactor">
    <cofactor evidence="1">
        <name>Mg(2+)</name>
        <dbReference type="ChEBI" id="CHEBI:18420"/>
    </cofactor>
</comment>
<dbReference type="InterPro" id="IPR023198">
    <property type="entry name" value="PGP-like_dom2"/>
</dbReference>
<protein>
    <submittedName>
        <fullName evidence="6">HAD-IA family hydrolase</fullName>
    </submittedName>
</protein>
<evidence type="ECO:0000313" key="6">
    <source>
        <dbReference type="EMBL" id="MDO8105937.1"/>
    </source>
</evidence>
<sequence>MRETPPADPSERDPATFDPDRYDAVLFDLDGVLTPTVEIHKRAWRELFTGYFSEHGITPQYTDEDYFAHVDGRPRYEGVRECLASRDVRIPEGDPSDEPGTPTVCGLGNLKDAEVNRILATDGVQPYPGSVAWLDALVAGGTRVAVVSSSRNTRTVLAAADLADRFTVVVDGVRAAADGLPGKPRPDTYVQAARDLGVPVQRAVVVEDAVSGVAAGRAGDFGLVIGVDRGVGHDALRDAGADLVVADLAELLP</sequence>
<dbReference type="InterPro" id="IPR051600">
    <property type="entry name" value="Beta-PGM-like"/>
</dbReference>
<dbReference type="PANTHER" id="PTHR46193">
    <property type="entry name" value="6-PHOSPHOGLUCONATE PHOSPHATASE"/>
    <property type="match status" value="1"/>
</dbReference>
<dbReference type="InterPro" id="IPR023214">
    <property type="entry name" value="HAD_sf"/>
</dbReference>
<name>A0ABT9D598_9CELL</name>
<keyword evidence="4" id="KW-0460">Magnesium</keyword>
<dbReference type="SUPFAM" id="SSF56784">
    <property type="entry name" value="HAD-like"/>
    <property type="match status" value="1"/>
</dbReference>
<dbReference type="Pfam" id="PF00702">
    <property type="entry name" value="Hydrolase"/>
    <property type="match status" value="1"/>
</dbReference>
<evidence type="ECO:0000256" key="1">
    <source>
        <dbReference type="ARBA" id="ARBA00001946"/>
    </source>
</evidence>
<keyword evidence="6" id="KW-0378">Hydrolase</keyword>
<comment type="similarity">
    <text evidence="2">Belongs to the HAD-like hydrolase superfamily. CbbY/CbbZ/Gph/YieH family.</text>
</comment>
<gene>
    <name evidence="6" type="ORF">Q6348_01855</name>
</gene>
<dbReference type="Proteomes" id="UP001232536">
    <property type="component" value="Unassembled WGS sequence"/>
</dbReference>
<accession>A0ABT9D598</accession>
<keyword evidence="7" id="KW-1185">Reference proteome</keyword>
<keyword evidence="5" id="KW-0119">Carbohydrate metabolism</keyword>
<reference evidence="6 7" key="1">
    <citation type="submission" date="2023-07" db="EMBL/GenBank/DDBJ databases">
        <title>Description of novel actinomycetes strains, isolated from tidal flat sediment.</title>
        <authorList>
            <person name="Lu C."/>
        </authorList>
    </citation>
    <scope>NUCLEOTIDE SEQUENCE [LARGE SCALE GENOMIC DNA]</scope>
    <source>
        <strain evidence="6 7">SYSU T00b441</strain>
    </source>
</reference>
<keyword evidence="3" id="KW-0479">Metal-binding</keyword>
<dbReference type="InterPro" id="IPR006439">
    <property type="entry name" value="HAD-SF_hydro_IA"/>
</dbReference>
<comment type="caution">
    <text evidence="6">The sequence shown here is derived from an EMBL/GenBank/DDBJ whole genome shotgun (WGS) entry which is preliminary data.</text>
</comment>
<dbReference type="EMBL" id="JAUQYP010000001">
    <property type="protein sequence ID" value="MDO8105937.1"/>
    <property type="molecule type" value="Genomic_DNA"/>
</dbReference>
<dbReference type="GO" id="GO:0016787">
    <property type="term" value="F:hydrolase activity"/>
    <property type="evidence" value="ECO:0007669"/>
    <property type="project" value="UniProtKB-KW"/>
</dbReference>